<feature type="transmembrane region" description="Helical" evidence="1">
    <location>
        <begin position="24"/>
        <end position="45"/>
    </location>
</feature>
<dbReference type="InterPro" id="IPR009781">
    <property type="entry name" value="DUF1345"/>
</dbReference>
<keyword evidence="3" id="KW-1185">Reference proteome</keyword>
<dbReference type="Proteomes" id="UP000199063">
    <property type="component" value="Unassembled WGS sequence"/>
</dbReference>
<keyword evidence="1" id="KW-0812">Transmembrane</keyword>
<gene>
    <name evidence="2" type="ORF">SAMN05444921_10911</name>
</gene>
<dbReference type="STRING" id="1196353.SAMN05444921_10911"/>
<sequence length="47" mass="4950">MTYQVSDTNVSSSTIRAIVLRHPLLSYLFGTSILATAINLVVGIVGG</sequence>
<protein>
    <submittedName>
        <fullName evidence="2">Uncharacterized protein</fullName>
    </submittedName>
</protein>
<keyword evidence="1" id="KW-1133">Transmembrane helix</keyword>
<dbReference type="AlphaFoldDB" id="A0A1G9TNL4"/>
<dbReference type="Pfam" id="PF07077">
    <property type="entry name" value="DUF1345"/>
    <property type="match status" value="1"/>
</dbReference>
<dbReference type="EMBL" id="FNHI01000009">
    <property type="protein sequence ID" value="SDM49366.1"/>
    <property type="molecule type" value="Genomic_DNA"/>
</dbReference>
<keyword evidence="1" id="KW-0472">Membrane</keyword>
<organism evidence="2 3">
    <name type="scientific">Streptomyces wuyuanensis</name>
    <dbReference type="NCBI Taxonomy" id="1196353"/>
    <lineage>
        <taxon>Bacteria</taxon>
        <taxon>Bacillati</taxon>
        <taxon>Actinomycetota</taxon>
        <taxon>Actinomycetes</taxon>
        <taxon>Kitasatosporales</taxon>
        <taxon>Streptomycetaceae</taxon>
        <taxon>Streptomyces</taxon>
    </lineage>
</organism>
<reference evidence="3" key="1">
    <citation type="submission" date="2016-10" db="EMBL/GenBank/DDBJ databases">
        <authorList>
            <person name="Varghese N."/>
            <person name="Submissions S."/>
        </authorList>
    </citation>
    <scope>NUCLEOTIDE SEQUENCE [LARGE SCALE GENOMIC DNA]</scope>
    <source>
        <strain evidence="3">CGMCC 4.7042</strain>
    </source>
</reference>
<evidence type="ECO:0000313" key="3">
    <source>
        <dbReference type="Proteomes" id="UP000199063"/>
    </source>
</evidence>
<name>A0A1G9TNL4_9ACTN</name>
<evidence type="ECO:0000313" key="2">
    <source>
        <dbReference type="EMBL" id="SDM49366.1"/>
    </source>
</evidence>
<evidence type="ECO:0000256" key="1">
    <source>
        <dbReference type="SAM" id="Phobius"/>
    </source>
</evidence>
<accession>A0A1G9TNL4</accession>
<proteinExistence type="predicted"/>